<keyword evidence="5 10" id="KW-0552">Olfaction</keyword>
<feature type="transmembrane region" description="Helical" evidence="10">
    <location>
        <begin position="140"/>
        <end position="163"/>
    </location>
</feature>
<comment type="subcellular location">
    <subcellularLocation>
        <location evidence="1 10">Cell membrane</location>
        <topology evidence="1 10">Multi-pass membrane protein</topology>
    </subcellularLocation>
</comment>
<dbReference type="InterPro" id="IPR004117">
    <property type="entry name" value="7tm6_olfct_rcpt"/>
</dbReference>
<dbReference type="AlphaFoldDB" id="A0ABD1FHI7"/>
<dbReference type="PANTHER" id="PTHR21137:SF35">
    <property type="entry name" value="ODORANT RECEPTOR 19A-RELATED"/>
    <property type="match status" value="1"/>
</dbReference>
<reference evidence="11 12" key="1">
    <citation type="submission" date="2024-05" db="EMBL/GenBank/DDBJ databases">
        <title>Genetic variation in Jamaican populations of the coffee berry borer (Hypothenemus hampei).</title>
        <authorList>
            <person name="Errbii M."/>
            <person name="Myrie A."/>
        </authorList>
    </citation>
    <scope>NUCLEOTIDE SEQUENCE [LARGE SCALE GENOMIC DNA]</scope>
    <source>
        <strain evidence="11">JA-Hopewell-2020-01-JO</strain>
        <tissue evidence="11">Whole body</tissue>
    </source>
</reference>
<feature type="transmembrane region" description="Helical" evidence="10">
    <location>
        <begin position="249"/>
        <end position="271"/>
    </location>
</feature>
<evidence type="ECO:0000256" key="1">
    <source>
        <dbReference type="ARBA" id="ARBA00004651"/>
    </source>
</evidence>
<keyword evidence="7 10" id="KW-0472">Membrane</keyword>
<accession>A0ABD1FHI7</accession>
<dbReference type="Pfam" id="PF02949">
    <property type="entry name" value="7tm_6"/>
    <property type="match status" value="1"/>
</dbReference>
<feature type="transmembrane region" description="Helical" evidence="10">
    <location>
        <begin position="291"/>
        <end position="313"/>
    </location>
</feature>
<protein>
    <recommendedName>
        <fullName evidence="10">Odorant receptor</fullName>
    </recommendedName>
</protein>
<evidence type="ECO:0000256" key="7">
    <source>
        <dbReference type="ARBA" id="ARBA00023136"/>
    </source>
</evidence>
<dbReference type="GO" id="GO:0007608">
    <property type="term" value="P:sensory perception of smell"/>
    <property type="evidence" value="ECO:0007669"/>
    <property type="project" value="UniProtKB-KW"/>
</dbReference>
<keyword evidence="2" id="KW-1003">Cell membrane</keyword>
<dbReference type="PANTHER" id="PTHR21137">
    <property type="entry name" value="ODORANT RECEPTOR"/>
    <property type="match status" value="1"/>
</dbReference>
<keyword evidence="8 10" id="KW-0675">Receptor</keyword>
<evidence type="ECO:0000256" key="4">
    <source>
        <dbReference type="ARBA" id="ARBA00022692"/>
    </source>
</evidence>
<dbReference type="EMBL" id="JBDJPC010000001">
    <property type="protein sequence ID" value="KAL1517869.1"/>
    <property type="molecule type" value="Genomic_DNA"/>
</dbReference>
<feature type="transmembrane region" description="Helical" evidence="10">
    <location>
        <begin position="196"/>
        <end position="219"/>
    </location>
</feature>
<dbReference type="GO" id="GO:0007165">
    <property type="term" value="P:signal transduction"/>
    <property type="evidence" value="ECO:0007669"/>
    <property type="project" value="UniProtKB-KW"/>
</dbReference>
<comment type="similarity">
    <text evidence="10">Belongs to the insect chemoreceptor superfamily. Heteromeric odorant receptor channel (TC 1.A.69) family.</text>
</comment>
<evidence type="ECO:0000256" key="5">
    <source>
        <dbReference type="ARBA" id="ARBA00022725"/>
    </source>
</evidence>
<dbReference type="Proteomes" id="UP001566132">
    <property type="component" value="Unassembled WGS sequence"/>
</dbReference>
<feature type="transmembrane region" description="Helical" evidence="10">
    <location>
        <begin position="48"/>
        <end position="68"/>
    </location>
</feature>
<keyword evidence="3 10" id="KW-0716">Sensory transduction</keyword>
<gene>
    <name evidence="11" type="ORF">ABEB36_001576</name>
</gene>
<evidence type="ECO:0000256" key="8">
    <source>
        <dbReference type="ARBA" id="ARBA00023170"/>
    </source>
</evidence>
<evidence type="ECO:0000313" key="11">
    <source>
        <dbReference type="EMBL" id="KAL1517869.1"/>
    </source>
</evidence>
<organism evidence="11 12">
    <name type="scientific">Hypothenemus hampei</name>
    <name type="common">Coffee berry borer</name>
    <dbReference type="NCBI Taxonomy" id="57062"/>
    <lineage>
        <taxon>Eukaryota</taxon>
        <taxon>Metazoa</taxon>
        <taxon>Ecdysozoa</taxon>
        <taxon>Arthropoda</taxon>
        <taxon>Hexapoda</taxon>
        <taxon>Insecta</taxon>
        <taxon>Pterygota</taxon>
        <taxon>Neoptera</taxon>
        <taxon>Endopterygota</taxon>
        <taxon>Coleoptera</taxon>
        <taxon>Polyphaga</taxon>
        <taxon>Cucujiformia</taxon>
        <taxon>Curculionidae</taxon>
        <taxon>Scolytinae</taxon>
        <taxon>Hypothenemus</taxon>
    </lineage>
</organism>
<evidence type="ECO:0000256" key="2">
    <source>
        <dbReference type="ARBA" id="ARBA00022475"/>
    </source>
</evidence>
<dbReference type="GO" id="GO:0005886">
    <property type="term" value="C:plasma membrane"/>
    <property type="evidence" value="ECO:0007669"/>
    <property type="project" value="UniProtKB-SubCell"/>
</dbReference>
<keyword evidence="4 10" id="KW-0812">Transmembrane</keyword>
<comment type="caution">
    <text evidence="10">Lacks conserved residue(s) required for the propagation of feature annotation.</text>
</comment>
<proteinExistence type="inferred from homology"/>
<evidence type="ECO:0000313" key="12">
    <source>
        <dbReference type="Proteomes" id="UP001566132"/>
    </source>
</evidence>
<sequence length="390" mass="45092">MDDQQSTIKDNRSILKYLQTQMIVGGFLPSFKIENWILQKMFNFVVHLLRFYYMAIVALMCFELFHLLPRGDMENVTRNMSLTIPGILMVVKLFVLKSRNAVKLLNTIIEEEYKIFSCESISIHNIYFSSVTHAQNCTKIFNIMSLLCGFAIFIATSLSGLLIEQLQKPLLILDQLSFNEFNKQNHYGLYLTNQNIWIVLATLYYNLFLNFYVTLLAFVKAQMKIYFSVQQLSNHIYRLVNDVNKALKWWLFVEFALSSISIASVIIQVTLHSSSMVEVCTIPRDPPCITFVGFTLVVVITLFIQQFILAWFANDVAVESVRISESIYSLEWYKASTNIQILFKVAILRSQKPLFIYLGNFKPLTTQTSLSGLYNYARISVNIIYPKADF</sequence>
<comment type="caution">
    <text evidence="11">The sequence shown here is derived from an EMBL/GenBank/DDBJ whole genome shotgun (WGS) entry which is preliminary data.</text>
</comment>
<keyword evidence="12" id="KW-1185">Reference proteome</keyword>
<feature type="transmembrane region" description="Helical" evidence="10">
    <location>
        <begin position="80"/>
        <end position="96"/>
    </location>
</feature>
<keyword evidence="9 10" id="KW-0807">Transducer</keyword>
<evidence type="ECO:0000256" key="6">
    <source>
        <dbReference type="ARBA" id="ARBA00022989"/>
    </source>
</evidence>
<keyword evidence="6 10" id="KW-1133">Transmembrane helix</keyword>
<evidence type="ECO:0000256" key="3">
    <source>
        <dbReference type="ARBA" id="ARBA00022606"/>
    </source>
</evidence>
<evidence type="ECO:0000256" key="9">
    <source>
        <dbReference type="ARBA" id="ARBA00023224"/>
    </source>
</evidence>
<name>A0ABD1FHI7_HYPHA</name>
<evidence type="ECO:0000256" key="10">
    <source>
        <dbReference type="RuleBase" id="RU351113"/>
    </source>
</evidence>